<evidence type="ECO:0000313" key="1">
    <source>
        <dbReference type="EMBL" id="EEF26269.1"/>
    </source>
</evidence>
<protein>
    <submittedName>
        <fullName evidence="1">Uncharacterized protein</fullName>
    </submittedName>
</protein>
<dbReference type="Proteomes" id="UP000008311">
    <property type="component" value="Unassembled WGS sequence"/>
</dbReference>
<sequence>MEFKIYQETQGPKFHHGFNCDVPVRGDLRLARECFIGVQWAPLSMCEQFDARLGQIVSRYSRLYRNALNDARCRES</sequence>
<proteinExistence type="predicted"/>
<evidence type="ECO:0000313" key="2">
    <source>
        <dbReference type="Proteomes" id="UP000008311"/>
    </source>
</evidence>
<dbReference type="AlphaFoldDB" id="B9TCZ4"/>
<accession>B9TCZ4</accession>
<organism evidence="1 2">
    <name type="scientific">Ricinus communis</name>
    <name type="common">Castor bean</name>
    <dbReference type="NCBI Taxonomy" id="3988"/>
    <lineage>
        <taxon>Eukaryota</taxon>
        <taxon>Viridiplantae</taxon>
        <taxon>Streptophyta</taxon>
        <taxon>Embryophyta</taxon>
        <taxon>Tracheophyta</taxon>
        <taxon>Spermatophyta</taxon>
        <taxon>Magnoliopsida</taxon>
        <taxon>eudicotyledons</taxon>
        <taxon>Gunneridae</taxon>
        <taxon>Pentapetalae</taxon>
        <taxon>rosids</taxon>
        <taxon>fabids</taxon>
        <taxon>Malpighiales</taxon>
        <taxon>Euphorbiaceae</taxon>
        <taxon>Acalyphoideae</taxon>
        <taxon>Acalypheae</taxon>
        <taxon>Ricinus</taxon>
    </lineage>
</organism>
<reference evidence="2" key="1">
    <citation type="journal article" date="2010" name="Nat. Biotechnol.">
        <title>Draft genome sequence of the oilseed species Ricinus communis.</title>
        <authorList>
            <person name="Chan A.P."/>
            <person name="Crabtree J."/>
            <person name="Zhao Q."/>
            <person name="Lorenzi H."/>
            <person name="Orvis J."/>
            <person name="Puiu D."/>
            <person name="Melake-Berhan A."/>
            <person name="Jones K.M."/>
            <person name="Redman J."/>
            <person name="Chen G."/>
            <person name="Cahoon E.B."/>
            <person name="Gedil M."/>
            <person name="Stanke M."/>
            <person name="Haas B.J."/>
            <person name="Wortman J.R."/>
            <person name="Fraser-Liggett C.M."/>
            <person name="Ravel J."/>
            <person name="Rabinowicz P.D."/>
        </authorList>
    </citation>
    <scope>NUCLEOTIDE SEQUENCE [LARGE SCALE GENOMIC DNA]</scope>
    <source>
        <strain evidence="2">cv. Hale</strain>
    </source>
</reference>
<name>B9TCZ4_RICCO</name>
<dbReference type="EMBL" id="EQ977749">
    <property type="protein sequence ID" value="EEF26269.1"/>
    <property type="molecule type" value="Genomic_DNA"/>
</dbReference>
<dbReference type="InParanoid" id="B9TCZ4"/>
<gene>
    <name evidence="1" type="ORF">RCOM_1830380</name>
</gene>
<keyword evidence="2" id="KW-1185">Reference proteome</keyword>